<evidence type="ECO:0000256" key="1">
    <source>
        <dbReference type="SAM" id="Phobius"/>
    </source>
</evidence>
<dbReference type="VEuPathDB" id="FungiDB:PHYBLDRAFT_67148"/>
<dbReference type="InParanoid" id="A0A162NF87"/>
<dbReference type="Proteomes" id="UP000077315">
    <property type="component" value="Unassembled WGS sequence"/>
</dbReference>
<name>A0A162NF87_PHYB8</name>
<dbReference type="AlphaFoldDB" id="A0A162NF87"/>
<keyword evidence="1" id="KW-0472">Membrane</keyword>
<sequence>MGYFGYYCTSILSFLPNYSMVNGFVVLLILFERNYYCNQGKKRNESENIQTNLKPLYSVNSVKIKNEINEISSFQVLLFNSELCGKLVDDGRCLPYHLVVEIWVLTPLNLSIAPWIFVFY</sequence>
<evidence type="ECO:0000313" key="3">
    <source>
        <dbReference type="Proteomes" id="UP000077315"/>
    </source>
</evidence>
<proteinExistence type="predicted"/>
<keyword evidence="3" id="KW-1185">Reference proteome</keyword>
<feature type="transmembrane region" description="Helical" evidence="1">
    <location>
        <begin position="12"/>
        <end position="31"/>
    </location>
</feature>
<keyword evidence="1" id="KW-0812">Transmembrane</keyword>
<gene>
    <name evidence="2" type="ORF">PHYBLDRAFT_67148</name>
</gene>
<accession>A0A162NF87</accession>
<reference evidence="3" key="1">
    <citation type="submission" date="2015-06" db="EMBL/GenBank/DDBJ databases">
        <title>Expansion of signal transduction pathways in fungi by whole-genome duplication.</title>
        <authorList>
            <consortium name="DOE Joint Genome Institute"/>
            <person name="Corrochano L.M."/>
            <person name="Kuo A."/>
            <person name="Marcet-Houben M."/>
            <person name="Polaino S."/>
            <person name="Salamov A."/>
            <person name="Villalobos J.M."/>
            <person name="Alvarez M.I."/>
            <person name="Avalos J."/>
            <person name="Benito E.P."/>
            <person name="Benoit I."/>
            <person name="Burger G."/>
            <person name="Camino L.P."/>
            <person name="Canovas D."/>
            <person name="Cerda-Olmedo E."/>
            <person name="Cheng J.-F."/>
            <person name="Dominguez A."/>
            <person name="Elias M."/>
            <person name="Eslava A.P."/>
            <person name="Glaser F."/>
            <person name="Grimwood J."/>
            <person name="Gutierrez G."/>
            <person name="Heitman J."/>
            <person name="Henrissat B."/>
            <person name="Iturriaga E.A."/>
            <person name="Lang B.F."/>
            <person name="Lavin J.L."/>
            <person name="Lee S."/>
            <person name="Li W."/>
            <person name="Lindquist E."/>
            <person name="Lopez-Garcia S."/>
            <person name="Luque E.M."/>
            <person name="Marcos A.T."/>
            <person name="Martin J."/>
            <person name="McCluskey K."/>
            <person name="Medina H.R."/>
            <person name="Miralles-Duran A."/>
            <person name="Miyazaki A."/>
            <person name="Munoz-Torres E."/>
            <person name="Oguiza J.A."/>
            <person name="Ohm R."/>
            <person name="Olmedo M."/>
            <person name="Orejas M."/>
            <person name="Ortiz-Castellanos L."/>
            <person name="Pisabarro A.G."/>
            <person name="Rodriguez-Romero J."/>
            <person name="Ruiz-Herrera J."/>
            <person name="Ruiz-Vazquez R."/>
            <person name="Sanz C."/>
            <person name="Schackwitz W."/>
            <person name="Schmutz J."/>
            <person name="Shahriari M."/>
            <person name="Shelest E."/>
            <person name="Silva-Franco F."/>
            <person name="Soanes D."/>
            <person name="Syed K."/>
            <person name="Tagua V.G."/>
            <person name="Talbot N.J."/>
            <person name="Thon M."/>
            <person name="De vries R.P."/>
            <person name="Wiebenga A."/>
            <person name="Yadav J.S."/>
            <person name="Braun E.L."/>
            <person name="Baker S."/>
            <person name="Garre V."/>
            <person name="Horwitz B."/>
            <person name="Torres-Martinez S."/>
            <person name="Idnurm A."/>
            <person name="Herrera-Estrella A."/>
            <person name="Gabaldon T."/>
            <person name="Grigoriev I.V."/>
        </authorList>
    </citation>
    <scope>NUCLEOTIDE SEQUENCE [LARGE SCALE GENOMIC DNA]</scope>
    <source>
        <strain evidence="3">NRRL 1555(-)</strain>
    </source>
</reference>
<organism evidence="2 3">
    <name type="scientific">Phycomyces blakesleeanus (strain ATCC 8743b / DSM 1359 / FGSC 10004 / NBRC 33097 / NRRL 1555)</name>
    <dbReference type="NCBI Taxonomy" id="763407"/>
    <lineage>
        <taxon>Eukaryota</taxon>
        <taxon>Fungi</taxon>
        <taxon>Fungi incertae sedis</taxon>
        <taxon>Mucoromycota</taxon>
        <taxon>Mucoromycotina</taxon>
        <taxon>Mucoromycetes</taxon>
        <taxon>Mucorales</taxon>
        <taxon>Phycomycetaceae</taxon>
        <taxon>Phycomyces</taxon>
    </lineage>
</organism>
<evidence type="ECO:0000313" key="2">
    <source>
        <dbReference type="EMBL" id="OAD69054.1"/>
    </source>
</evidence>
<dbReference type="EMBL" id="KV440993">
    <property type="protein sequence ID" value="OAD69054.1"/>
    <property type="molecule type" value="Genomic_DNA"/>
</dbReference>
<dbReference type="GeneID" id="29002650"/>
<protein>
    <submittedName>
        <fullName evidence="2">Uncharacterized protein</fullName>
    </submittedName>
</protein>
<dbReference type="RefSeq" id="XP_018287094.1">
    <property type="nucleotide sequence ID" value="XM_018441744.1"/>
</dbReference>
<keyword evidence="1" id="KW-1133">Transmembrane helix</keyword>